<name>A0AAJ2UC57_9BACT</name>
<protein>
    <submittedName>
        <fullName evidence="1">Uncharacterized protein</fullName>
    </submittedName>
</protein>
<reference evidence="1" key="1">
    <citation type="submission" date="2023-10" db="EMBL/GenBank/DDBJ databases">
        <title>Genome sequences of Mycoplasma ovipneumoniae isolated from goats.</title>
        <authorList>
            <person name="Spergser J."/>
        </authorList>
    </citation>
    <scope>NUCLEOTIDE SEQUENCE</scope>
    <source>
        <strain evidence="1">GL19</strain>
    </source>
</reference>
<dbReference type="EMBL" id="JAWPFH010000012">
    <property type="protein sequence ID" value="MDW2906559.1"/>
    <property type="molecule type" value="Genomic_DNA"/>
</dbReference>
<gene>
    <name evidence="1" type="ORF">R7U65_02960</name>
</gene>
<evidence type="ECO:0000313" key="1">
    <source>
        <dbReference type="EMBL" id="MDW2906559.1"/>
    </source>
</evidence>
<accession>A0AAJ2UC57</accession>
<organism evidence="1 2">
    <name type="scientific">Mesomycoplasma ovipneumoniae</name>
    <dbReference type="NCBI Taxonomy" id="29562"/>
    <lineage>
        <taxon>Bacteria</taxon>
        <taxon>Bacillati</taxon>
        <taxon>Mycoplasmatota</taxon>
        <taxon>Mycoplasmoidales</taxon>
        <taxon>Metamycoplasmataceae</taxon>
        <taxon>Mesomycoplasma</taxon>
    </lineage>
</organism>
<dbReference type="AlphaFoldDB" id="A0AAJ2UC57"/>
<dbReference type="Proteomes" id="UP001282363">
    <property type="component" value="Unassembled WGS sequence"/>
</dbReference>
<comment type="caution">
    <text evidence="1">The sequence shown here is derived from an EMBL/GenBank/DDBJ whole genome shotgun (WGS) entry which is preliminary data.</text>
</comment>
<proteinExistence type="predicted"/>
<dbReference type="RefSeq" id="WP_318045575.1">
    <property type="nucleotide sequence ID" value="NZ_JAWPFG010000013.1"/>
</dbReference>
<sequence>MTEKLIKKFSPTSFNHSPIFTSLEETIEVHRVVIFYDSNTDLYYYVKARSKHKKNGEISKKLKSQIEIPKPNKPKTLFRKDSYLDCSQDNINYGWI</sequence>
<evidence type="ECO:0000313" key="2">
    <source>
        <dbReference type="Proteomes" id="UP001282363"/>
    </source>
</evidence>
<dbReference type="NCBIfam" id="NF045891">
    <property type="entry name" value="ICE_Mbov_0400"/>
    <property type="match status" value="1"/>
</dbReference>